<dbReference type="SUPFAM" id="SSF57667">
    <property type="entry name" value="beta-beta-alpha zinc fingers"/>
    <property type="match status" value="2"/>
</dbReference>
<evidence type="ECO:0000256" key="5">
    <source>
        <dbReference type="ARBA" id="ARBA00023242"/>
    </source>
</evidence>
<protein>
    <recommendedName>
        <fullName evidence="8">C2H2-type domain-containing protein</fullName>
    </recommendedName>
</protein>
<keyword evidence="4" id="KW-0862">Zinc</keyword>
<sequence>MESGDCRIPPFPLLWSPLLLPYSTALIAKLQKKYAVSCTSVMIPYPPPLFASSLTSAHVTPLSPQSPSSSIVTGSEGSSPSTPSPPASKVKKDRECQCEICGKTFGRHWLLQGHLRTHTGEKPFTCNVCGKAFADKSNLRAHVQTHSNEKPHHCSRCGKRFALKSYLSKHEESACYRSSSSAISAEKPTRSSLSASSLL</sequence>
<dbReference type="PROSITE" id="PS00028">
    <property type="entry name" value="ZINC_FINGER_C2H2_1"/>
    <property type="match status" value="2"/>
</dbReference>
<dbReference type="InterPro" id="IPR050527">
    <property type="entry name" value="Snail/Krueppel_Znf"/>
</dbReference>
<feature type="domain" description="C2H2-type" evidence="8">
    <location>
        <begin position="152"/>
        <end position="188"/>
    </location>
</feature>
<reference evidence="9 10" key="1">
    <citation type="submission" date="2023-08" db="EMBL/GenBank/DDBJ databases">
        <title>A Necator americanus chromosomal reference genome.</title>
        <authorList>
            <person name="Ilik V."/>
            <person name="Petrzelkova K.J."/>
            <person name="Pardy F."/>
            <person name="Fuh T."/>
            <person name="Niatou-Singa F.S."/>
            <person name="Gouil Q."/>
            <person name="Baker L."/>
            <person name="Ritchie M.E."/>
            <person name="Jex A.R."/>
            <person name="Gazzola D."/>
            <person name="Li H."/>
            <person name="Toshio Fujiwara R."/>
            <person name="Zhan B."/>
            <person name="Aroian R.V."/>
            <person name="Pafco B."/>
            <person name="Schwarz E.M."/>
        </authorList>
    </citation>
    <scope>NUCLEOTIDE SEQUENCE [LARGE SCALE GENOMIC DNA]</scope>
    <source>
        <strain evidence="9 10">Aroian</strain>
        <tissue evidence="9">Whole animal</tissue>
    </source>
</reference>
<dbReference type="InterPro" id="IPR013087">
    <property type="entry name" value="Znf_C2H2_type"/>
</dbReference>
<comment type="caution">
    <text evidence="9">The sequence shown here is derived from an EMBL/GenBank/DDBJ whole genome shotgun (WGS) entry which is preliminary data.</text>
</comment>
<evidence type="ECO:0000256" key="3">
    <source>
        <dbReference type="ARBA" id="ARBA00022771"/>
    </source>
</evidence>
<feature type="domain" description="C2H2-type" evidence="8">
    <location>
        <begin position="124"/>
        <end position="151"/>
    </location>
</feature>
<dbReference type="PANTHER" id="PTHR24388">
    <property type="entry name" value="ZINC FINGER PROTEIN"/>
    <property type="match status" value="1"/>
</dbReference>
<evidence type="ECO:0000313" key="10">
    <source>
        <dbReference type="Proteomes" id="UP001303046"/>
    </source>
</evidence>
<gene>
    <name evidence="9" type="primary">Necator_chrI.g2689</name>
    <name evidence="9" type="ORF">RB195_006561</name>
</gene>
<proteinExistence type="predicted"/>
<evidence type="ECO:0000256" key="2">
    <source>
        <dbReference type="ARBA" id="ARBA00022737"/>
    </source>
</evidence>
<dbReference type="EMBL" id="JAVFWL010000001">
    <property type="protein sequence ID" value="KAK6729589.1"/>
    <property type="molecule type" value="Genomic_DNA"/>
</dbReference>
<dbReference type="InterPro" id="IPR036236">
    <property type="entry name" value="Znf_C2H2_sf"/>
</dbReference>
<dbReference type="PANTHER" id="PTHR24388:SF100">
    <property type="entry name" value="ZINC FINGER PROTEIN 423"/>
    <property type="match status" value="1"/>
</dbReference>
<evidence type="ECO:0000256" key="7">
    <source>
        <dbReference type="SAM" id="MobiDB-lite"/>
    </source>
</evidence>
<feature type="region of interest" description="Disordered" evidence="7">
    <location>
        <begin position="61"/>
        <end position="90"/>
    </location>
</feature>
<organism evidence="9 10">
    <name type="scientific">Necator americanus</name>
    <name type="common">Human hookworm</name>
    <dbReference type="NCBI Taxonomy" id="51031"/>
    <lineage>
        <taxon>Eukaryota</taxon>
        <taxon>Metazoa</taxon>
        <taxon>Ecdysozoa</taxon>
        <taxon>Nematoda</taxon>
        <taxon>Chromadorea</taxon>
        <taxon>Rhabditida</taxon>
        <taxon>Rhabditina</taxon>
        <taxon>Rhabditomorpha</taxon>
        <taxon>Strongyloidea</taxon>
        <taxon>Ancylostomatidae</taxon>
        <taxon>Bunostominae</taxon>
        <taxon>Necator</taxon>
    </lineage>
</organism>
<feature type="compositionally biased region" description="Low complexity" evidence="7">
    <location>
        <begin position="66"/>
        <end position="81"/>
    </location>
</feature>
<name>A0ABR1BT74_NECAM</name>
<dbReference type="Pfam" id="PF00096">
    <property type="entry name" value="zf-C2H2"/>
    <property type="match status" value="2"/>
</dbReference>
<evidence type="ECO:0000313" key="9">
    <source>
        <dbReference type="EMBL" id="KAK6729589.1"/>
    </source>
</evidence>
<dbReference type="PROSITE" id="PS50157">
    <property type="entry name" value="ZINC_FINGER_C2H2_2"/>
    <property type="match status" value="3"/>
</dbReference>
<dbReference type="Proteomes" id="UP001303046">
    <property type="component" value="Unassembled WGS sequence"/>
</dbReference>
<evidence type="ECO:0000256" key="6">
    <source>
        <dbReference type="PROSITE-ProRule" id="PRU00042"/>
    </source>
</evidence>
<feature type="domain" description="C2H2-type" evidence="8">
    <location>
        <begin position="96"/>
        <end position="123"/>
    </location>
</feature>
<keyword evidence="2" id="KW-0677">Repeat</keyword>
<keyword evidence="5" id="KW-0539">Nucleus</keyword>
<keyword evidence="3 6" id="KW-0863">Zinc-finger</keyword>
<evidence type="ECO:0000259" key="8">
    <source>
        <dbReference type="PROSITE" id="PS50157"/>
    </source>
</evidence>
<keyword evidence="1" id="KW-0479">Metal-binding</keyword>
<evidence type="ECO:0000256" key="4">
    <source>
        <dbReference type="ARBA" id="ARBA00022833"/>
    </source>
</evidence>
<dbReference type="Gene3D" id="3.30.160.60">
    <property type="entry name" value="Classic Zinc Finger"/>
    <property type="match status" value="3"/>
</dbReference>
<keyword evidence="10" id="KW-1185">Reference proteome</keyword>
<accession>A0ABR1BT74</accession>
<dbReference type="SMART" id="SM00355">
    <property type="entry name" value="ZnF_C2H2"/>
    <property type="match status" value="3"/>
</dbReference>
<evidence type="ECO:0000256" key="1">
    <source>
        <dbReference type="ARBA" id="ARBA00022723"/>
    </source>
</evidence>